<dbReference type="Pfam" id="PF03473">
    <property type="entry name" value="MOSC"/>
    <property type="match status" value="1"/>
</dbReference>
<protein>
    <submittedName>
        <fullName evidence="2">MOSC domain-containing protein</fullName>
    </submittedName>
</protein>
<evidence type="ECO:0000313" key="3">
    <source>
        <dbReference type="Proteomes" id="UP001589789"/>
    </source>
</evidence>
<dbReference type="InterPro" id="IPR005303">
    <property type="entry name" value="MOCOS_middle"/>
</dbReference>
<accession>A0ABV6IRT7</accession>
<dbReference type="Gene3D" id="2.40.33.20">
    <property type="entry name" value="PK beta-barrel domain-like"/>
    <property type="match status" value="1"/>
</dbReference>
<dbReference type="PROSITE" id="PS51340">
    <property type="entry name" value="MOSC"/>
    <property type="match status" value="1"/>
</dbReference>
<dbReference type="Pfam" id="PF03476">
    <property type="entry name" value="MOSC_N"/>
    <property type="match status" value="1"/>
</dbReference>
<comment type="caution">
    <text evidence="2">The sequence shown here is derived from an EMBL/GenBank/DDBJ whole genome shotgun (WGS) entry which is preliminary data.</text>
</comment>
<dbReference type="InterPro" id="IPR011037">
    <property type="entry name" value="Pyrv_Knase-like_insert_dom_sf"/>
</dbReference>
<organism evidence="2 3">
    <name type="scientific">Muricoccus vinaceus</name>
    <dbReference type="NCBI Taxonomy" id="424704"/>
    <lineage>
        <taxon>Bacteria</taxon>
        <taxon>Pseudomonadati</taxon>
        <taxon>Pseudomonadota</taxon>
        <taxon>Alphaproteobacteria</taxon>
        <taxon>Acetobacterales</taxon>
        <taxon>Roseomonadaceae</taxon>
        <taxon>Muricoccus</taxon>
    </lineage>
</organism>
<dbReference type="EMBL" id="JBHLVZ010000029">
    <property type="protein sequence ID" value="MFC0386330.1"/>
    <property type="molecule type" value="Genomic_DNA"/>
</dbReference>
<name>A0ABV6IRT7_9PROT</name>
<dbReference type="SUPFAM" id="SSF50800">
    <property type="entry name" value="PK beta-barrel domain-like"/>
    <property type="match status" value="1"/>
</dbReference>
<gene>
    <name evidence="2" type="ORF">ACFFIC_12350</name>
</gene>
<proteinExistence type="predicted"/>
<dbReference type="InterPro" id="IPR005302">
    <property type="entry name" value="MoCF_Sase_C"/>
</dbReference>
<dbReference type="RefSeq" id="WP_377050696.1">
    <property type="nucleotide sequence ID" value="NZ_JBHLVZ010000029.1"/>
</dbReference>
<feature type="domain" description="MOSC" evidence="1">
    <location>
        <begin position="101"/>
        <end position="259"/>
    </location>
</feature>
<dbReference type="Proteomes" id="UP001589789">
    <property type="component" value="Unassembled WGS sequence"/>
</dbReference>
<reference evidence="2 3" key="1">
    <citation type="submission" date="2024-09" db="EMBL/GenBank/DDBJ databases">
        <authorList>
            <person name="Sun Q."/>
            <person name="Mori K."/>
        </authorList>
    </citation>
    <scope>NUCLEOTIDE SEQUENCE [LARGE SCALE GENOMIC DNA]</scope>
    <source>
        <strain evidence="2 3">CCM 7468</strain>
    </source>
</reference>
<keyword evidence="3" id="KW-1185">Reference proteome</keyword>
<evidence type="ECO:0000313" key="2">
    <source>
        <dbReference type="EMBL" id="MFC0386330.1"/>
    </source>
</evidence>
<sequence length="259" mass="28047">MRVEHLYRYPVKGLTAESLEEVVLAPGETIPHDRRFALAQGDSPFDEAAPRFLPKQNFACMMKNGRVVLVRAALDPHDGTLSLAAEGHPPLSAPTGTAQGKVALGEWLIRFLGDEARQGVAPDGTPRPPRFTEAPGHAFTDQARKGVSLINMASLHALERAIGRPLNPLRFRANIYFSGLPAWAEHDWVGGEVLLGGARLSVFKRTVRCPATQVDLETGERDLDVPRLLEQHFGHKDLGVHAAVIEGGRVAVGDALEAA</sequence>
<evidence type="ECO:0000259" key="1">
    <source>
        <dbReference type="PROSITE" id="PS51340"/>
    </source>
</evidence>